<organism evidence="1 2">
    <name type="scientific">Timema podura</name>
    <name type="common">Walking stick</name>
    <dbReference type="NCBI Taxonomy" id="61482"/>
    <lineage>
        <taxon>Eukaryota</taxon>
        <taxon>Metazoa</taxon>
        <taxon>Ecdysozoa</taxon>
        <taxon>Arthropoda</taxon>
        <taxon>Hexapoda</taxon>
        <taxon>Insecta</taxon>
        <taxon>Pterygota</taxon>
        <taxon>Neoptera</taxon>
        <taxon>Polyneoptera</taxon>
        <taxon>Phasmatodea</taxon>
        <taxon>Timematodea</taxon>
        <taxon>Timematoidea</taxon>
        <taxon>Timematidae</taxon>
        <taxon>Timema</taxon>
    </lineage>
</organism>
<comment type="caution">
    <text evidence="1">The sequence shown here is derived from an EMBL/GenBank/DDBJ whole genome shotgun (WGS) entry which is preliminary data.</text>
</comment>
<reference evidence="1" key="1">
    <citation type="submission" date="2021-03" db="EMBL/GenBank/DDBJ databases">
        <authorList>
            <person name="Tran Van P."/>
        </authorList>
    </citation>
    <scope>NUCLEOTIDE SEQUENCE</scope>
</reference>
<evidence type="ECO:0000313" key="1">
    <source>
        <dbReference type="EMBL" id="CAG2069497.1"/>
    </source>
</evidence>
<dbReference type="EMBL" id="CAJPIN010145342">
    <property type="protein sequence ID" value="CAG2069497.1"/>
    <property type="molecule type" value="Genomic_DNA"/>
</dbReference>
<sequence>MPESRVLRVEKPILTKSSLLKDQWDKINSDLQDWTKSMKNLEEDFKGGNTECIKCPGVRKTGNHITVSSPH</sequence>
<proteinExistence type="predicted"/>
<keyword evidence="2" id="KW-1185">Reference proteome</keyword>
<name>A0ABN7PTM4_TIMPD</name>
<protein>
    <submittedName>
        <fullName evidence="1">Uncharacterized protein</fullName>
    </submittedName>
</protein>
<evidence type="ECO:0000313" key="2">
    <source>
        <dbReference type="Proteomes" id="UP001153148"/>
    </source>
</evidence>
<gene>
    <name evidence="1" type="ORF">TPAB3V08_LOCUS16439</name>
</gene>
<dbReference type="Proteomes" id="UP001153148">
    <property type="component" value="Unassembled WGS sequence"/>
</dbReference>
<accession>A0ABN7PTM4</accession>